<comment type="caution">
    <text evidence="2">The sequence shown here is derived from an EMBL/GenBank/DDBJ whole genome shotgun (WGS) entry which is preliminary data.</text>
</comment>
<dbReference type="GO" id="GO:0007059">
    <property type="term" value="P:chromosome segregation"/>
    <property type="evidence" value="ECO:0007669"/>
    <property type="project" value="TreeGrafter"/>
</dbReference>
<dbReference type="CDD" id="cd16404">
    <property type="entry name" value="pNOB8_ParB_N_like"/>
    <property type="match status" value="1"/>
</dbReference>
<dbReference type="Gene3D" id="1.10.10.2830">
    <property type="match status" value="1"/>
</dbReference>
<proteinExistence type="predicted"/>
<feature type="domain" description="ParB-like N-terminal" evidence="1">
    <location>
        <begin position="3"/>
        <end position="94"/>
    </location>
</feature>
<dbReference type="PANTHER" id="PTHR33375:SF1">
    <property type="entry name" value="CHROMOSOME-PARTITIONING PROTEIN PARB-RELATED"/>
    <property type="match status" value="1"/>
</dbReference>
<dbReference type="PANTHER" id="PTHR33375">
    <property type="entry name" value="CHROMOSOME-PARTITIONING PROTEIN PARB-RELATED"/>
    <property type="match status" value="1"/>
</dbReference>
<evidence type="ECO:0000259" key="1">
    <source>
        <dbReference type="SMART" id="SM00470"/>
    </source>
</evidence>
<organism evidence="2">
    <name type="scientific">Ammonifex degensii</name>
    <dbReference type="NCBI Taxonomy" id="42838"/>
    <lineage>
        <taxon>Bacteria</taxon>
        <taxon>Bacillati</taxon>
        <taxon>Bacillota</taxon>
        <taxon>Clostridia</taxon>
        <taxon>Thermoanaerobacterales</taxon>
        <taxon>Thermoanaerobacteraceae</taxon>
        <taxon>Ammonifex</taxon>
    </lineage>
</organism>
<dbReference type="SUPFAM" id="SSF110849">
    <property type="entry name" value="ParB/Sulfiredoxin"/>
    <property type="match status" value="1"/>
</dbReference>
<reference evidence="2" key="1">
    <citation type="journal article" date="2020" name="mSystems">
        <title>Genome- and Community-Level Interaction Insights into Carbon Utilization and Element Cycling Functions of Hydrothermarchaeota in Hydrothermal Sediment.</title>
        <authorList>
            <person name="Zhou Z."/>
            <person name="Liu Y."/>
            <person name="Xu W."/>
            <person name="Pan J."/>
            <person name="Luo Z.H."/>
            <person name="Li M."/>
        </authorList>
    </citation>
    <scope>NUCLEOTIDE SEQUENCE [LARGE SCALE GENOMIC DNA]</scope>
    <source>
        <strain evidence="2">SpSt-300</strain>
    </source>
</reference>
<dbReference type="EMBL" id="DSMU01000063">
    <property type="protein sequence ID" value="HEL65245.1"/>
    <property type="molecule type" value="Genomic_DNA"/>
</dbReference>
<dbReference type="InterPro" id="IPR003115">
    <property type="entry name" value="ParB_N"/>
</dbReference>
<name>A0A7C2E303_9THEO</name>
<dbReference type="GO" id="GO:0005694">
    <property type="term" value="C:chromosome"/>
    <property type="evidence" value="ECO:0007669"/>
    <property type="project" value="TreeGrafter"/>
</dbReference>
<dbReference type="Pfam" id="PF02195">
    <property type="entry name" value="ParB_N"/>
    <property type="match status" value="1"/>
</dbReference>
<dbReference type="SUPFAM" id="SSF109709">
    <property type="entry name" value="KorB DNA-binding domain-like"/>
    <property type="match status" value="1"/>
</dbReference>
<dbReference type="InterPro" id="IPR050336">
    <property type="entry name" value="Chromosome_partition/occlusion"/>
</dbReference>
<dbReference type="Gene3D" id="3.90.1530.10">
    <property type="entry name" value="Conserved hypothetical protein from pyrococcus furiosus pfu- 392566-001, ParB domain"/>
    <property type="match status" value="1"/>
</dbReference>
<evidence type="ECO:0000313" key="2">
    <source>
        <dbReference type="EMBL" id="HEL65245.1"/>
    </source>
</evidence>
<dbReference type="AlphaFoldDB" id="A0A7C2E303"/>
<sequence length="221" mass="25051">MPNEVPISLLKPHPKNKEFFPDSLPDHLWREMVEDIQQNGIINPLIVTPDYVVLAGHLRFEAAKEAGLARVPVIIRDLDPESDEAVSLLIRDNLLRRLLSDVQVARLIRKLKEIHNVKRGGDRRSEEAKSNGKICRLKEVGDIVGLPERTVRHLDKLNNLIPNLQALLESGRWTATTVAAIVRFRAACAGERRKCCPGRILVKTERARVRLFCFPGEQARE</sequence>
<accession>A0A7C2E303</accession>
<dbReference type="InterPro" id="IPR036086">
    <property type="entry name" value="ParB/Sulfiredoxin_sf"/>
</dbReference>
<dbReference type="SMART" id="SM00470">
    <property type="entry name" value="ParB"/>
    <property type="match status" value="1"/>
</dbReference>
<gene>
    <name evidence="2" type="ORF">ENQ34_00990</name>
</gene>
<protein>
    <recommendedName>
        <fullName evidence="1">ParB-like N-terminal domain-containing protein</fullName>
    </recommendedName>
</protein>